<dbReference type="AlphaFoldDB" id="A0A2K8L6D7"/>
<evidence type="ECO:0000256" key="1">
    <source>
        <dbReference type="SAM" id="Phobius"/>
    </source>
</evidence>
<feature type="transmembrane region" description="Helical" evidence="1">
    <location>
        <begin position="55"/>
        <end position="85"/>
    </location>
</feature>
<dbReference type="Pfam" id="PF09335">
    <property type="entry name" value="VTT_dom"/>
    <property type="match status" value="1"/>
</dbReference>
<feature type="transmembrane region" description="Helical" evidence="1">
    <location>
        <begin position="171"/>
        <end position="190"/>
    </location>
</feature>
<dbReference type="EMBL" id="CP018799">
    <property type="protein sequence ID" value="ATX79796.1"/>
    <property type="molecule type" value="Genomic_DNA"/>
</dbReference>
<accession>A0A2K8L6D7</accession>
<feature type="transmembrane region" description="Helical" evidence="1">
    <location>
        <begin position="130"/>
        <end position="151"/>
    </location>
</feature>
<name>A0A2K8L6D7_MARES</name>
<dbReference type="Proteomes" id="UP000231701">
    <property type="component" value="Chromosome"/>
</dbReference>
<dbReference type="InterPro" id="IPR032816">
    <property type="entry name" value="VTT_dom"/>
</dbReference>
<dbReference type="InterPro" id="IPR051311">
    <property type="entry name" value="DedA_domain"/>
</dbReference>
<reference evidence="3 4" key="1">
    <citation type="submission" date="2016-12" db="EMBL/GenBank/DDBJ databases">
        <title>Isolation and genomic insights into novel planktonic Zetaproteobacteria from stratified waters of the Chesapeake Bay.</title>
        <authorList>
            <person name="McAllister S.M."/>
            <person name="Kato S."/>
            <person name="Chan C.S."/>
            <person name="Chiu B.K."/>
            <person name="Field E.K."/>
        </authorList>
    </citation>
    <scope>NUCLEOTIDE SEQUENCE [LARGE SCALE GENOMIC DNA]</scope>
    <source>
        <strain evidence="3 4">CP-5</strain>
    </source>
</reference>
<protein>
    <submittedName>
        <fullName evidence="3">Membrane protein YqaA, SNARE-associated domain</fullName>
    </submittedName>
</protein>
<feature type="transmembrane region" description="Helical" evidence="1">
    <location>
        <begin position="105"/>
        <end position="123"/>
    </location>
</feature>
<feature type="transmembrane region" description="Helical" evidence="1">
    <location>
        <begin position="20"/>
        <end position="43"/>
    </location>
</feature>
<keyword evidence="1" id="KW-0472">Membrane</keyword>
<proteinExistence type="predicted"/>
<keyword evidence="4" id="KW-1185">Reference proteome</keyword>
<keyword evidence="1" id="KW-1133">Transmembrane helix</keyword>
<keyword evidence="1" id="KW-0812">Transmembrane</keyword>
<dbReference type="KEGG" id="maes:Ga0123461_1381"/>
<gene>
    <name evidence="3" type="ORF">Ga0123461_1381</name>
</gene>
<evidence type="ECO:0000259" key="2">
    <source>
        <dbReference type="Pfam" id="PF09335"/>
    </source>
</evidence>
<organism evidence="3 4">
    <name type="scientific">Mariprofundus aestuarium</name>
    <dbReference type="NCBI Taxonomy" id="1921086"/>
    <lineage>
        <taxon>Bacteria</taxon>
        <taxon>Pseudomonadati</taxon>
        <taxon>Pseudomonadota</taxon>
        <taxon>Candidatius Mariprofundia</taxon>
        <taxon>Mariprofundales</taxon>
        <taxon>Mariprofundaceae</taxon>
        <taxon>Mariprofundus</taxon>
    </lineage>
</organism>
<dbReference type="PANTHER" id="PTHR42709">
    <property type="entry name" value="ALKALINE PHOSPHATASE LIKE PROTEIN"/>
    <property type="match status" value="1"/>
</dbReference>
<sequence>MFRRLYDWTLAWAEHPKAGVALFCIAVIEASVFPIPPDVLLLLMSISRPEHAFRYAAITTAGSSIGAVIGYAIGMFLFVAVAQPVLEFYHAMETFNQVQGKFNEWGVWFVVLAGFSPIPFKIITIAAGAFNLAFIPFIIAAILARAARFYLEAAIMHWGGEPLRSFVEKHFQLLTTVVAIVVIGGFALLWL</sequence>
<dbReference type="GO" id="GO:0005886">
    <property type="term" value="C:plasma membrane"/>
    <property type="evidence" value="ECO:0007669"/>
    <property type="project" value="TreeGrafter"/>
</dbReference>
<dbReference type="OrthoDB" id="9810270at2"/>
<dbReference type="PANTHER" id="PTHR42709:SF11">
    <property type="entry name" value="DEDA FAMILY PROTEIN"/>
    <property type="match status" value="1"/>
</dbReference>
<evidence type="ECO:0000313" key="4">
    <source>
        <dbReference type="Proteomes" id="UP000231701"/>
    </source>
</evidence>
<feature type="domain" description="VTT" evidence="2">
    <location>
        <begin position="38"/>
        <end position="155"/>
    </location>
</feature>
<evidence type="ECO:0000313" key="3">
    <source>
        <dbReference type="EMBL" id="ATX79796.1"/>
    </source>
</evidence>